<evidence type="ECO:0000256" key="1">
    <source>
        <dbReference type="SAM" id="MobiDB-lite"/>
    </source>
</evidence>
<feature type="compositionally biased region" description="Basic and acidic residues" evidence="1">
    <location>
        <begin position="356"/>
        <end position="374"/>
    </location>
</feature>
<proteinExistence type="predicted"/>
<feature type="compositionally biased region" description="Basic and acidic residues" evidence="1">
    <location>
        <begin position="1"/>
        <end position="14"/>
    </location>
</feature>
<reference evidence="3" key="1">
    <citation type="submission" date="2023-06" db="EMBL/GenBank/DDBJ databases">
        <title>Survivors Of The Sea: Transcriptome response of Skeletonema marinoi to long-term dormancy.</title>
        <authorList>
            <person name="Pinder M.I.M."/>
            <person name="Kourtchenko O."/>
            <person name="Robertson E.K."/>
            <person name="Larsson T."/>
            <person name="Maumus F."/>
            <person name="Osuna-Cruz C.M."/>
            <person name="Vancaester E."/>
            <person name="Stenow R."/>
            <person name="Vandepoele K."/>
            <person name="Ploug H."/>
            <person name="Bruchert V."/>
            <person name="Godhe A."/>
            <person name="Topel M."/>
        </authorList>
    </citation>
    <scope>NUCLEOTIDE SEQUENCE</scope>
    <source>
        <strain evidence="3">R05AC</strain>
    </source>
</reference>
<name>A0AAD8XZ65_9STRA</name>
<dbReference type="Proteomes" id="UP001224775">
    <property type="component" value="Unassembled WGS sequence"/>
</dbReference>
<evidence type="ECO:0008006" key="5">
    <source>
        <dbReference type="Google" id="ProtNLM"/>
    </source>
</evidence>
<feature type="region of interest" description="Disordered" evidence="1">
    <location>
        <begin position="202"/>
        <end position="236"/>
    </location>
</feature>
<evidence type="ECO:0000256" key="2">
    <source>
        <dbReference type="SAM" id="Phobius"/>
    </source>
</evidence>
<feature type="transmembrane region" description="Helical" evidence="2">
    <location>
        <begin position="490"/>
        <end position="508"/>
    </location>
</feature>
<feature type="region of interest" description="Disordered" evidence="1">
    <location>
        <begin position="352"/>
        <end position="379"/>
    </location>
</feature>
<feature type="region of interest" description="Disordered" evidence="1">
    <location>
        <begin position="242"/>
        <end position="261"/>
    </location>
</feature>
<gene>
    <name evidence="3" type="ORF">QTG54_013286</name>
</gene>
<keyword evidence="2" id="KW-0472">Membrane</keyword>
<dbReference type="SUPFAM" id="SSF56300">
    <property type="entry name" value="Metallo-dependent phosphatases"/>
    <property type="match status" value="1"/>
</dbReference>
<dbReference type="EMBL" id="JATAAI010000030">
    <property type="protein sequence ID" value="KAK1736150.1"/>
    <property type="molecule type" value="Genomic_DNA"/>
</dbReference>
<keyword evidence="4" id="KW-1185">Reference proteome</keyword>
<organism evidence="3 4">
    <name type="scientific">Skeletonema marinoi</name>
    <dbReference type="NCBI Taxonomy" id="267567"/>
    <lineage>
        <taxon>Eukaryota</taxon>
        <taxon>Sar</taxon>
        <taxon>Stramenopiles</taxon>
        <taxon>Ochrophyta</taxon>
        <taxon>Bacillariophyta</taxon>
        <taxon>Coscinodiscophyceae</taxon>
        <taxon>Thalassiosirophycidae</taxon>
        <taxon>Thalassiosirales</taxon>
        <taxon>Skeletonemataceae</taxon>
        <taxon>Skeletonema</taxon>
        <taxon>Skeletonema marinoi-dohrnii complex</taxon>
    </lineage>
</organism>
<feature type="compositionally biased region" description="Polar residues" evidence="1">
    <location>
        <begin position="21"/>
        <end position="30"/>
    </location>
</feature>
<keyword evidence="2" id="KW-1133">Transmembrane helix</keyword>
<dbReference type="InterPro" id="IPR029052">
    <property type="entry name" value="Metallo-depent_PP-like"/>
</dbReference>
<keyword evidence="2" id="KW-0812">Transmembrane</keyword>
<dbReference type="AlphaFoldDB" id="A0AAD8XZ65"/>
<accession>A0AAD8XZ65</accession>
<evidence type="ECO:0000313" key="4">
    <source>
        <dbReference type="Proteomes" id="UP001224775"/>
    </source>
</evidence>
<feature type="compositionally biased region" description="Low complexity" evidence="1">
    <location>
        <begin position="216"/>
        <end position="226"/>
    </location>
</feature>
<comment type="caution">
    <text evidence="3">The sequence shown here is derived from an EMBL/GenBank/DDBJ whole genome shotgun (WGS) entry which is preliminary data.</text>
</comment>
<feature type="compositionally biased region" description="Low complexity" evidence="1">
    <location>
        <begin position="125"/>
        <end position="147"/>
    </location>
</feature>
<feature type="region of interest" description="Disordered" evidence="1">
    <location>
        <begin position="107"/>
        <end position="149"/>
    </location>
</feature>
<feature type="compositionally biased region" description="Basic and acidic residues" evidence="1">
    <location>
        <begin position="246"/>
        <end position="261"/>
    </location>
</feature>
<evidence type="ECO:0000313" key="3">
    <source>
        <dbReference type="EMBL" id="KAK1736150.1"/>
    </source>
</evidence>
<feature type="region of interest" description="Disordered" evidence="1">
    <location>
        <begin position="1"/>
        <end position="73"/>
    </location>
</feature>
<feature type="compositionally biased region" description="Polar residues" evidence="1">
    <location>
        <begin position="227"/>
        <end position="236"/>
    </location>
</feature>
<feature type="compositionally biased region" description="Low complexity" evidence="1">
    <location>
        <begin position="107"/>
        <end position="116"/>
    </location>
</feature>
<protein>
    <recommendedName>
        <fullName evidence="5">Calcineurin-like phosphoesterase domain-containing protein</fullName>
    </recommendedName>
</protein>
<sequence length="774" mass="85969">MNRSRSSDDHELSHHRISAKSRFSTTSYLSDATLRSALSSEEENNNNNPKKRSTFNSKGGINGREEYDDEDELTGLSGSRAIREASKKHAAATAAMNDLEKDIHLARSTSTSSAASSRDRPWRQASGASGASSATSVSSYTTAATSSDRWAQYETDDLVEESRKATSTAVVNMATRIANDEADKCDDEYVKLTTASPTAATKTLYRDDPLQDNGNSLSPALPPSSSTNHRSTTDYVKSRLSTLLAPDHRNSSRAESDSRLNYDDVRNEAMKMLQLADESLNGGSPTSPNRTTGLFRTTGGGLAMRELDDEESAGIEIINKGGGRQQAQASISGLDSFKSSEKSSAQRFDGTFTIGSHDEEDNHVPTTAKGKDGDGDTPSLWSSRYSVERQLMAITGGLDSQHMLNKMDKLHASREKTKSARGLYRASADAMDGSGEDYVDYTRSYSLGVHLGGVWQWVKGTMWSDVSMNYDGTTQSLVRAEKARVKRRRILIGSVFMVVFLTIIGVLVKKGNTTVSPNDVNFYVLSDEPYDMSDLRQLTRDLESLPKDAEFVIHLGNANGNEQSQCEEYGFERAAAVLKECPVPMFVITGDKDWAACGSKRAAEDALQYWNNNLGQFDQNWDHNFDVHYQGEVVGNFAFLHKGVLFLSVNIVDTDTEPDEMTDRHERNVMWTKEQMNAYKQNQYRAVVIFGHSHPSDDQGEYFWPVIDQIKNLDKPVLYLHANKHGNYEIYTPFDEAKNFKAVQLEKQGREAPMKVTILDNDSDPFKVLRNKHT</sequence>